<evidence type="ECO:0000313" key="2">
    <source>
        <dbReference type="Proteomes" id="UP000292702"/>
    </source>
</evidence>
<evidence type="ECO:0008006" key="3">
    <source>
        <dbReference type="Google" id="ProtNLM"/>
    </source>
</evidence>
<gene>
    <name evidence="1" type="ORF">EIP91_011464</name>
</gene>
<protein>
    <recommendedName>
        <fullName evidence="3">F-box domain-containing protein</fullName>
    </recommendedName>
</protein>
<accession>A0A4V2MUT7</accession>
<comment type="caution">
    <text evidence="1">The sequence shown here is derived from an EMBL/GenBank/DDBJ whole genome shotgun (WGS) entry which is preliminary data.</text>
</comment>
<name>A0A4V2MUT7_9APHY</name>
<sequence>MSWSWDLTDDTMAKIANEWPDIESLELDPSGFWPTPSNVTTHGLHTLASSCRKLHMLGIQFNSTPPDFSQTEELYSHLGGRTGSSEMKILGVGRSVIDRPAEVAVMLSSLFPTLAGCLPDLAMNQVQNRERWMQVSELLSRMGLARRQERWWEEHSKKSAE</sequence>
<evidence type="ECO:0000313" key="1">
    <source>
        <dbReference type="EMBL" id="TCD59787.1"/>
    </source>
</evidence>
<dbReference type="Proteomes" id="UP000292702">
    <property type="component" value="Unassembled WGS sequence"/>
</dbReference>
<proteinExistence type="predicted"/>
<keyword evidence="2" id="KW-1185">Reference proteome</keyword>
<dbReference type="EMBL" id="RWJN01000741">
    <property type="protein sequence ID" value="TCD59787.1"/>
    <property type="molecule type" value="Genomic_DNA"/>
</dbReference>
<dbReference type="AlphaFoldDB" id="A0A4V2MUT7"/>
<dbReference type="OrthoDB" id="2803881at2759"/>
<reference evidence="1 2" key="1">
    <citation type="submission" date="2018-11" db="EMBL/GenBank/DDBJ databases">
        <title>Genome assembly of Steccherinum ochraceum LE-BIN_3174, the white-rot fungus of the Steccherinaceae family (The Residual Polyporoid clade, Polyporales, Basidiomycota).</title>
        <authorList>
            <person name="Fedorova T.V."/>
            <person name="Glazunova O.A."/>
            <person name="Landesman E.O."/>
            <person name="Moiseenko K.V."/>
            <person name="Psurtseva N.V."/>
            <person name="Savinova O.S."/>
            <person name="Shakhova N.V."/>
            <person name="Tyazhelova T.V."/>
            <person name="Vasina D.V."/>
        </authorList>
    </citation>
    <scope>NUCLEOTIDE SEQUENCE [LARGE SCALE GENOMIC DNA]</scope>
    <source>
        <strain evidence="1 2">LE-BIN_3174</strain>
    </source>
</reference>
<organism evidence="1 2">
    <name type="scientific">Steccherinum ochraceum</name>
    <dbReference type="NCBI Taxonomy" id="92696"/>
    <lineage>
        <taxon>Eukaryota</taxon>
        <taxon>Fungi</taxon>
        <taxon>Dikarya</taxon>
        <taxon>Basidiomycota</taxon>
        <taxon>Agaricomycotina</taxon>
        <taxon>Agaricomycetes</taxon>
        <taxon>Polyporales</taxon>
        <taxon>Steccherinaceae</taxon>
        <taxon>Steccherinum</taxon>
    </lineage>
</organism>